<dbReference type="PROSITE" id="PS00430">
    <property type="entry name" value="TONB_DEPENDENT_REC_1"/>
    <property type="match status" value="1"/>
</dbReference>
<reference evidence="3 4" key="1">
    <citation type="submission" date="2017-07" db="EMBL/GenBank/DDBJ databases">
        <authorList>
            <person name="Talla V."/>
            <person name="Backstrom N."/>
        </authorList>
    </citation>
    <scope>NUCLEOTIDE SEQUENCE [LARGE SCALE GENOMIC DNA]</scope>
</reference>
<dbReference type="Proteomes" id="UP000324832">
    <property type="component" value="Unassembled WGS sequence"/>
</dbReference>
<evidence type="ECO:0000313" key="3">
    <source>
        <dbReference type="EMBL" id="VVC95373.1"/>
    </source>
</evidence>
<proteinExistence type="predicted"/>
<sequence length="176" mass="19870">MFKMRFRCQIVIITCAVLMTADARANIDNVYMARALNSDDTAINVTSDTIVVSPNYGSDQYARTMKSPQFQKYVFRPRAIVKNEPTEKSVFYARDNVNKYKTEILFPGNYFAIAKEKSDENPKESAYNPLNGGAFIPQAIPLLRAQSFEGRSLDGEDEIEKPEGFTEQSASRRSLS</sequence>
<keyword evidence="2" id="KW-0732">Signal</keyword>
<feature type="chain" id="PRO_5023133126" description="DUF4794 domain-containing protein" evidence="2">
    <location>
        <begin position="26"/>
        <end position="176"/>
    </location>
</feature>
<feature type="signal peptide" evidence="2">
    <location>
        <begin position="1"/>
        <end position="25"/>
    </location>
</feature>
<feature type="compositionally biased region" description="Polar residues" evidence="1">
    <location>
        <begin position="166"/>
        <end position="176"/>
    </location>
</feature>
<name>A0A5E4QD30_9NEOP</name>
<evidence type="ECO:0000313" key="4">
    <source>
        <dbReference type="Proteomes" id="UP000324832"/>
    </source>
</evidence>
<organism evidence="3 4">
    <name type="scientific">Leptidea sinapis</name>
    <dbReference type="NCBI Taxonomy" id="189913"/>
    <lineage>
        <taxon>Eukaryota</taxon>
        <taxon>Metazoa</taxon>
        <taxon>Ecdysozoa</taxon>
        <taxon>Arthropoda</taxon>
        <taxon>Hexapoda</taxon>
        <taxon>Insecta</taxon>
        <taxon>Pterygota</taxon>
        <taxon>Neoptera</taxon>
        <taxon>Endopterygota</taxon>
        <taxon>Lepidoptera</taxon>
        <taxon>Glossata</taxon>
        <taxon>Ditrysia</taxon>
        <taxon>Papilionoidea</taxon>
        <taxon>Pieridae</taxon>
        <taxon>Dismorphiinae</taxon>
        <taxon>Leptidea</taxon>
    </lineage>
</organism>
<evidence type="ECO:0008006" key="5">
    <source>
        <dbReference type="Google" id="ProtNLM"/>
    </source>
</evidence>
<dbReference type="EMBL" id="FZQP02002284">
    <property type="protein sequence ID" value="VVC95373.1"/>
    <property type="molecule type" value="Genomic_DNA"/>
</dbReference>
<feature type="region of interest" description="Disordered" evidence="1">
    <location>
        <begin position="151"/>
        <end position="176"/>
    </location>
</feature>
<gene>
    <name evidence="3" type="ORF">LSINAPIS_LOCUS7098</name>
</gene>
<keyword evidence="4" id="KW-1185">Reference proteome</keyword>
<protein>
    <recommendedName>
        <fullName evidence="5">DUF4794 domain-containing protein</fullName>
    </recommendedName>
</protein>
<accession>A0A5E4QD30</accession>
<dbReference type="InterPro" id="IPR010916">
    <property type="entry name" value="TonB_box_CS"/>
</dbReference>
<evidence type="ECO:0000256" key="2">
    <source>
        <dbReference type="SAM" id="SignalP"/>
    </source>
</evidence>
<evidence type="ECO:0000256" key="1">
    <source>
        <dbReference type="SAM" id="MobiDB-lite"/>
    </source>
</evidence>
<dbReference type="AlphaFoldDB" id="A0A5E4QD30"/>
<feature type="non-terminal residue" evidence="3">
    <location>
        <position position="176"/>
    </location>
</feature>